<organism evidence="11 12">
    <name type="scientific">Marinomonas arenicola</name>
    <dbReference type="NCBI Taxonomy" id="569601"/>
    <lineage>
        <taxon>Bacteria</taxon>
        <taxon>Pseudomonadati</taxon>
        <taxon>Pseudomonadota</taxon>
        <taxon>Gammaproteobacteria</taxon>
        <taxon>Oceanospirillales</taxon>
        <taxon>Oceanospirillaceae</taxon>
        <taxon>Marinomonas</taxon>
    </lineage>
</organism>
<evidence type="ECO:0000256" key="6">
    <source>
        <dbReference type="ARBA" id="ARBA00022833"/>
    </source>
</evidence>
<evidence type="ECO:0000256" key="1">
    <source>
        <dbReference type="ARBA" id="ARBA00000553"/>
    </source>
</evidence>
<dbReference type="EMBL" id="JBAKAR010000013">
    <property type="protein sequence ID" value="MEL0614373.1"/>
    <property type="molecule type" value="Genomic_DNA"/>
</dbReference>
<dbReference type="InterPro" id="IPR038371">
    <property type="entry name" value="Cu_polyphenol_OxRdtase_sf"/>
</dbReference>
<keyword evidence="4" id="KW-0479">Metal-binding</keyword>
<dbReference type="SUPFAM" id="SSF64438">
    <property type="entry name" value="CNF1/YfiH-like putative cysteine hydrolases"/>
    <property type="match status" value="1"/>
</dbReference>
<evidence type="ECO:0000256" key="9">
    <source>
        <dbReference type="ARBA" id="ARBA00049893"/>
    </source>
</evidence>
<dbReference type="InterPro" id="IPR003730">
    <property type="entry name" value="Cu_polyphenol_OxRdtase"/>
</dbReference>
<evidence type="ECO:0000256" key="4">
    <source>
        <dbReference type="ARBA" id="ARBA00022723"/>
    </source>
</evidence>
<protein>
    <recommendedName>
        <fullName evidence="10">Purine nucleoside phosphorylase</fullName>
    </recommendedName>
</protein>
<name>A0ABU9G7B0_9GAMM</name>
<evidence type="ECO:0000313" key="11">
    <source>
        <dbReference type="EMBL" id="MEL0614373.1"/>
    </source>
</evidence>
<dbReference type="NCBIfam" id="TIGR00726">
    <property type="entry name" value="peptidoglycan editing factor PgeF"/>
    <property type="match status" value="1"/>
</dbReference>
<reference evidence="11 12" key="1">
    <citation type="submission" date="2024-02" db="EMBL/GenBank/DDBJ databases">
        <title>Bacteria isolated from the canopy kelp, Nereocystis luetkeana.</title>
        <authorList>
            <person name="Pfister C.A."/>
            <person name="Younker I.T."/>
            <person name="Light S.H."/>
        </authorList>
    </citation>
    <scope>NUCLEOTIDE SEQUENCE [LARGE SCALE GENOMIC DNA]</scope>
    <source>
        <strain evidence="11 12">TI.4.07</strain>
    </source>
</reference>
<dbReference type="RefSeq" id="WP_341567860.1">
    <property type="nucleotide sequence ID" value="NZ_JBAKAR010000013.1"/>
</dbReference>
<comment type="catalytic activity">
    <reaction evidence="7">
        <text>adenosine + H2O + H(+) = inosine + NH4(+)</text>
        <dbReference type="Rhea" id="RHEA:24408"/>
        <dbReference type="ChEBI" id="CHEBI:15377"/>
        <dbReference type="ChEBI" id="CHEBI:15378"/>
        <dbReference type="ChEBI" id="CHEBI:16335"/>
        <dbReference type="ChEBI" id="CHEBI:17596"/>
        <dbReference type="ChEBI" id="CHEBI:28938"/>
        <dbReference type="EC" id="3.5.4.4"/>
    </reaction>
    <physiologicalReaction direction="left-to-right" evidence="7">
        <dbReference type="Rhea" id="RHEA:24409"/>
    </physiologicalReaction>
</comment>
<comment type="catalytic activity">
    <reaction evidence="1">
        <text>inosine + phosphate = alpha-D-ribose 1-phosphate + hypoxanthine</text>
        <dbReference type="Rhea" id="RHEA:27646"/>
        <dbReference type="ChEBI" id="CHEBI:17368"/>
        <dbReference type="ChEBI" id="CHEBI:17596"/>
        <dbReference type="ChEBI" id="CHEBI:43474"/>
        <dbReference type="ChEBI" id="CHEBI:57720"/>
        <dbReference type="EC" id="2.4.2.1"/>
    </reaction>
    <physiologicalReaction direction="left-to-right" evidence="1">
        <dbReference type="Rhea" id="RHEA:27647"/>
    </physiologicalReaction>
</comment>
<evidence type="ECO:0000256" key="3">
    <source>
        <dbReference type="ARBA" id="ARBA00022679"/>
    </source>
</evidence>
<proteinExistence type="inferred from homology"/>
<dbReference type="PANTHER" id="PTHR30616:SF2">
    <property type="entry name" value="PURINE NUCLEOSIDE PHOSPHORYLASE LACC1"/>
    <property type="match status" value="1"/>
</dbReference>
<comment type="catalytic activity">
    <reaction evidence="9">
        <text>S-methyl-5'-thioadenosine + phosphate = 5-(methylsulfanyl)-alpha-D-ribose 1-phosphate + adenine</text>
        <dbReference type="Rhea" id="RHEA:11852"/>
        <dbReference type="ChEBI" id="CHEBI:16708"/>
        <dbReference type="ChEBI" id="CHEBI:17509"/>
        <dbReference type="ChEBI" id="CHEBI:43474"/>
        <dbReference type="ChEBI" id="CHEBI:58533"/>
        <dbReference type="EC" id="2.4.2.28"/>
    </reaction>
    <physiologicalReaction direction="left-to-right" evidence="9">
        <dbReference type="Rhea" id="RHEA:11853"/>
    </physiologicalReaction>
</comment>
<evidence type="ECO:0000256" key="7">
    <source>
        <dbReference type="ARBA" id="ARBA00047989"/>
    </source>
</evidence>
<keyword evidence="3" id="KW-0808">Transferase</keyword>
<evidence type="ECO:0000256" key="2">
    <source>
        <dbReference type="ARBA" id="ARBA00007353"/>
    </source>
</evidence>
<evidence type="ECO:0000256" key="10">
    <source>
        <dbReference type="RuleBase" id="RU361274"/>
    </source>
</evidence>
<dbReference type="Pfam" id="PF02578">
    <property type="entry name" value="Cu-oxidase_4"/>
    <property type="match status" value="1"/>
</dbReference>
<comment type="similarity">
    <text evidence="2 10">Belongs to the purine nucleoside phosphorylase YfiH/LACC1 family.</text>
</comment>
<sequence length="255" mass="27580">MDTSTPTHIVASWPAPANVKAYTSTRQGGVSQREFASLNLGAHVGDSEADVLANRRLFSSRVDMPDSLVWLNQVHGTHVVALPSIQSLIEADGAVTQQENQVCAVLTADCLPVFFCNKQGSQVAVAHAGWRSLCFGVLEETLAHFNGSDEILVWLGPAIGPAAFEVGGEVRAAFIEQQAEAEVAFVSKGNGKWLGNLYLLAKQRLAAHGVTQVYGGDFCTYQNEGDFFSYRRSGKTGRMASVIWFEKSIEEEEGV</sequence>
<keyword evidence="5" id="KW-0378">Hydrolase</keyword>
<dbReference type="Gene3D" id="3.60.140.10">
    <property type="entry name" value="CNF1/YfiH-like putative cysteine hydrolases"/>
    <property type="match status" value="1"/>
</dbReference>
<dbReference type="PANTHER" id="PTHR30616">
    <property type="entry name" value="UNCHARACTERIZED PROTEIN YFIH"/>
    <property type="match status" value="1"/>
</dbReference>
<keyword evidence="12" id="KW-1185">Reference proteome</keyword>
<gene>
    <name evidence="11" type="primary">pgeF</name>
    <name evidence="11" type="ORF">V6242_14540</name>
</gene>
<dbReference type="Proteomes" id="UP001379949">
    <property type="component" value="Unassembled WGS sequence"/>
</dbReference>
<evidence type="ECO:0000256" key="8">
    <source>
        <dbReference type="ARBA" id="ARBA00048968"/>
    </source>
</evidence>
<comment type="catalytic activity">
    <reaction evidence="8">
        <text>adenosine + phosphate = alpha-D-ribose 1-phosphate + adenine</text>
        <dbReference type="Rhea" id="RHEA:27642"/>
        <dbReference type="ChEBI" id="CHEBI:16335"/>
        <dbReference type="ChEBI" id="CHEBI:16708"/>
        <dbReference type="ChEBI" id="CHEBI:43474"/>
        <dbReference type="ChEBI" id="CHEBI:57720"/>
        <dbReference type="EC" id="2.4.2.1"/>
    </reaction>
    <physiologicalReaction direction="left-to-right" evidence="8">
        <dbReference type="Rhea" id="RHEA:27643"/>
    </physiologicalReaction>
</comment>
<dbReference type="CDD" id="cd16833">
    <property type="entry name" value="YfiH"/>
    <property type="match status" value="1"/>
</dbReference>
<comment type="caution">
    <text evidence="11">The sequence shown here is derived from an EMBL/GenBank/DDBJ whole genome shotgun (WGS) entry which is preliminary data.</text>
</comment>
<dbReference type="InterPro" id="IPR011324">
    <property type="entry name" value="Cytotoxic_necrot_fac-like_cat"/>
</dbReference>
<accession>A0ABU9G7B0</accession>
<evidence type="ECO:0000313" key="12">
    <source>
        <dbReference type="Proteomes" id="UP001379949"/>
    </source>
</evidence>
<keyword evidence="6" id="KW-0862">Zinc</keyword>
<evidence type="ECO:0000256" key="5">
    <source>
        <dbReference type="ARBA" id="ARBA00022801"/>
    </source>
</evidence>